<evidence type="ECO:0000256" key="1">
    <source>
        <dbReference type="ARBA" id="ARBA00008517"/>
    </source>
</evidence>
<dbReference type="InterPro" id="IPR013087">
    <property type="entry name" value="Znf_C2H2_type"/>
</dbReference>
<keyword evidence="2" id="KW-0479">Metal-binding</keyword>
<dbReference type="PROSITE" id="PS00028">
    <property type="entry name" value="ZINC_FINGER_C2H2_1"/>
    <property type="match status" value="1"/>
</dbReference>
<feature type="region of interest" description="Disordered" evidence="5">
    <location>
        <begin position="152"/>
        <end position="208"/>
    </location>
</feature>
<sequence>MGKNDFLTPKAIANRIKSKGLQKLRWYCQMCGKQCRDENGFKCHLSSESHKRQMMVFGENPDRVVQGYSEEFENTFMEHLRRSHPYSRVSAKNVYNEYIADRHHIHMNSTHWLTLTDFVQHLGQKGLCKVDQTPKGWFIVLVQKDPRDDLITDKRTKRHRAEREEEERNQALINEQVERAHKRPRLDEEDADPSVPEEADEGAAELQRGEDAQPLAFSMQSHPAPDRPLADAERRVKQHDPGFMADDSSRQGSFYQQHQARPWLLPGLVVKVVSKALQEHGYYKKKGVVTQLPSKYIGTICMQDSGDLIQVDQAELETVLPQPGSKVKVVKGQHRGQLAEMLKVDVSKFQAQVAIKGKEVLTLWLEYEDVCKVDSK</sequence>
<dbReference type="AlphaFoldDB" id="A0AAW1SMV9"/>
<proteinExistence type="inferred from homology"/>
<comment type="similarity">
    <text evidence="1">Belongs to the KIN17 family.</text>
</comment>
<dbReference type="Proteomes" id="UP001485043">
    <property type="component" value="Unassembled WGS sequence"/>
</dbReference>
<dbReference type="Pfam" id="PF25095">
    <property type="entry name" value="C2H2-zf_KIN17"/>
    <property type="match status" value="1"/>
</dbReference>
<reference evidence="7 8" key="1">
    <citation type="journal article" date="2024" name="Nat. Commun.">
        <title>Phylogenomics reveals the evolutionary origins of lichenization in chlorophyte algae.</title>
        <authorList>
            <person name="Puginier C."/>
            <person name="Libourel C."/>
            <person name="Otte J."/>
            <person name="Skaloud P."/>
            <person name="Haon M."/>
            <person name="Grisel S."/>
            <person name="Petersen M."/>
            <person name="Berrin J.G."/>
            <person name="Delaux P.M."/>
            <person name="Dal Grande F."/>
            <person name="Keller J."/>
        </authorList>
    </citation>
    <scope>NUCLEOTIDE SEQUENCE [LARGE SCALE GENOMIC DNA]</scope>
    <source>
        <strain evidence="7 8">SAG 2523</strain>
    </source>
</reference>
<evidence type="ECO:0000256" key="3">
    <source>
        <dbReference type="ARBA" id="ARBA00022771"/>
    </source>
</evidence>
<dbReference type="GO" id="GO:0003690">
    <property type="term" value="F:double-stranded DNA binding"/>
    <property type="evidence" value="ECO:0007669"/>
    <property type="project" value="TreeGrafter"/>
</dbReference>
<dbReference type="InterPro" id="IPR014722">
    <property type="entry name" value="Rib_uL2_dom2"/>
</dbReference>
<evidence type="ECO:0000256" key="4">
    <source>
        <dbReference type="ARBA" id="ARBA00022833"/>
    </source>
</evidence>
<dbReference type="InterPro" id="IPR019447">
    <property type="entry name" value="DNA/RNA-bd_Kin17_WH-like_dom"/>
</dbReference>
<gene>
    <name evidence="7" type="ORF">WJX84_006843</name>
</gene>
<accession>A0AAW1SMV9</accession>
<dbReference type="Pfam" id="PF10357">
    <property type="entry name" value="WH_KIN17"/>
    <property type="match status" value="1"/>
</dbReference>
<evidence type="ECO:0000313" key="8">
    <source>
        <dbReference type="Proteomes" id="UP001485043"/>
    </source>
</evidence>
<dbReference type="PANTHER" id="PTHR12805:SF0">
    <property type="entry name" value="DNA_RNA-BINDING PROTEIN KIN17"/>
    <property type="match status" value="1"/>
</dbReference>
<dbReference type="InterPro" id="IPR036236">
    <property type="entry name" value="Znf_C2H2_sf"/>
</dbReference>
<keyword evidence="4" id="KW-0862">Zinc</keyword>
<feature type="domain" description="C2H2-type" evidence="6">
    <location>
        <begin position="28"/>
        <end position="50"/>
    </location>
</feature>
<dbReference type="GO" id="GO:0006260">
    <property type="term" value="P:DNA replication"/>
    <property type="evidence" value="ECO:0007669"/>
    <property type="project" value="TreeGrafter"/>
</dbReference>
<keyword evidence="8" id="KW-1185">Reference proteome</keyword>
<dbReference type="Gene3D" id="1.10.10.2030">
    <property type="entry name" value="DNA/RNA-binding protein Kin17, conserved domain"/>
    <property type="match status" value="1"/>
</dbReference>
<dbReference type="CDD" id="cd13155">
    <property type="entry name" value="KOW_KIN17"/>
    <property type="match status" value="1"/>
</dbReference>
<dbReference type="SUPFAM" id="SSF57667">
    <property type="entry name" value="beta-beta-alpha zinc fingers"/>
    <property type="match status" value="1"/>
</dbReference>
<evidence type="ECO:0000259" key="6">
    <source>
        <dbReference type="PROSITE" id="PS00028"/>
    </source>
</evidence>
<dbReference type="InterPro" id="IPR056767">
    <property type="entry name" value="C2H2-Znf_KIN17"/>
</dbReference>
<protein>
    <recommendedName>
        <fullName evidence="6">C2H2-type domain-containing protein</fullName>
    </recommendedName>
</protein>
<keyword evidence="3" id="KW-0863">Zinc-finger</keyword>
<dbReference type="InterPro" id="IPR041995">
    <property type="entry name" value="KOW_KIN17"/>
</dbReference>
<dbReference type="SMART" id="SM01253">
    <property type="entry name" value="Kin17_mid"/>
    <property type="match status" value="1"/>
</dbReference>
<dbReference type="PANTHER" id="PTHR12805">
    <property type="entry name" value="KIN17 KIN, ANTIGENIC DETERMINANT OF RECA PROTEIN HOMOLOG"/>
    <property type="match status" value="1"/>
</dbReference>
<dbReference type="FunFam" id="1.10.10.2030:FF:000001">
    <property type="entry name" value="DNA/RNA-binding protein KIN17, putative"/>
    <property type="match status" value="1"/>
</dbReference>
<dbReference type="GO" id="GO:0005634">
    <property type="term" value="C:nucleus"/>
    <property type="evidence" value="ECO:0007669"/>
    <property type="project" value="TreeGrafter"/>
</dbReference>
<dbReference type="Pfam" id="PF25088">
    <property type="entry name" value="GPKOW_C"/>
    <property type="match status" value="1"/>
</dbReference>
<dbReference type="InterPro" id="IPR038254">
    <property type="entry name" value="KIN17_WH-like_sf"/>
</dbReference>
<dbReference type="EMBL" id="JALJOV010001476">
    <property type="protein sequence ID" value="KAK9847310.1"/>
    <property type="molecule type" value="Genomic_DNA"/>
</dbReference>
<dbReference type="Gene3D" id="2.30.30.30">
    <property type="match status" value="1"/>
</dbReference>
<comment type="caution">
    <text evidence="7">The sequence shown here is derived from an EMBL/GenBank/DDBJ whole genome shotgun (WGS) entry which is preliminary data.</text>
</comment>
<feature type="compositionally biased region" description="Acidic residues" evidence="5">
    <location>
        <begin position="187"/>
        <end position="203"/>
    </location>
</feature>
<organism evidence="7 8">
    <name type="scientific">Apatococcus fuscideae</name>
    <dbReference type="NCBI Taxonomy" id="2026836"/>
    <lineage>
        <taxon>Eukaryota</taxon>
        <taxon>Viridiplantae</taxon>
        <taxon>Chlorophyta</taxon>
        <taxon>core chlorophytes</taxon>
        <taxon>Trebouxiophyceae</taxon>
        <taxon>Chlorellales</taxon>
        <taxon>Chlorellaceae</taxon>
        <taxon>Apatococcus</taxon>
    </lineage>
</organism>
<dbReference type="GO" id="GO:0008270">
    <property type="term" value="F:zinc ion binding"/>
    <property type="evidence" value="ECO:0007669"/>
    <property type="project" value="UniProtKB-KW"/>
</dbReference>
<dbReference type="Gene3D" id="2.30.30.140">
    <property type="match status" value="1"/>
</dbReference>
<dbReference type="InterPro" id="IPR037321">
    <property type="entry name" value="KIN17-like"/>
</dbReference>
<evidence type="ECO:0000256" key="2">
    <source>
        <dbReference type="ARBA" id="ARBA00022723"/>
    </source>
</evidence>
<name>A0AAW1SMV9_9CHLO</name>
<evidence type="ECO:0000313" key="7">
    <source>
        <dbReference type="EMBL" id="KAK9847310.1"/>
    </source>
</evidence>
<dbReference type="GO" id="GO:0006974">
    <property type="term" value="P:DNA damage response"/>
    <property type="evidence" value="ECO:0007669"/>
    <property type="project" value="TreeGrafter"/>
</dbReference>
<evidence type="ECO:0000256" key="5">
    <source>
        <dbReference type="SAM" id="MobiDB-lite"/>
    </source>
</evidence>